<evidence type="ECO:0000313" key="1">
    <source>
        <dbReference type="EMBL" id="KAI5660913.1"/>
    </source>
</evidence>
<protein>
    <submittedName>
        <fullName evidence="1">Uncharacterized protein</fullName>
    </submittedName>
</protein>
<accession>A0ACC0AJ32</accession>
<evidence type="ECO:0000313" key="2">
    <source>
        <dbReference type="Proteomes" id="UP001060085"/>
    </source>
</evidence>
<reference evidence="2" key="1">
    <citation type="journal article" date="2023" name="Nat. Plants">
        <title>Single-cell RNA sequencing provides a high-resolution roadmap for understanding the multicellular compartmentation of specialized metabolism.</title>
        <authorList>
            <person name="Sun S."/>
            <person name="Shen X."/>
            <person name="Li Y."/>
            <person name="Li Y."/>
            <person name="Wang S."/>
            <person name="Li R."/>
            <person name="Zhang H."/>
            <person name="Shen G."/>
            <person name="Guo B."/>
            <person name="Wei J."/>
            <person name="Xu J."/>
            <person name="St-Pierre B."/>
            <person name="Chen S."/>
            <person name="Sun C."/>
        </authorList>
    </citation>
    <scope>NUCLEOTIDE SEQUENCE [LARGE SCALE GENOMIC DNA]</scope>
</reference>
<dbReference type="Proteomes" id="UP001060085">
    <property type="component" value="Linkage Group LG05"/>
</dbReference>
<sequence length="217" mass="24164">MPNKMIPSSRKPPLAATRSPIRLRPRRALHSSVTTVQTLTPPPGSLMKPKLSGSVGVMEELDVRPEYRTISSELKNLAKMVNQEFGRADADEGIISGTSRSPLFERGRFYEEYSARRNERLKRKKGETGDEKKSVYALGVRIESAKRRGETKRFESTRKTVPSTPLTEGREAPSSSRYSLRSAATKENKKPPLAAISIEKSPALGTKKIGARRVRKT</sequence>
<gene>
    <name evidence="1" type="ORF">M9H77_20236</name>
</gene>
<keyword evidence="2" id="KW-1185">Reference proteome</keyword>
<name>A0ACC0AJ32_CATRO</name>
<comment type="caution">
    <text evidence="1">The sequence shown here is derived from an EMBL/GenBank/DDBJ whole genome shotgun (WGS) entry which is preliminary data.</text>
</comment>
<dbReference type="EMBL" id="CM044705">
    <property type="protein sequence ID" value="KAI5660913.1"/>
    <property type="molecule type" value="Genomic_DNA"/>
</dbReference>
<organism evidence="1 2">
    <name type="scientific">Catharanthus roseus</name>
    <name type="common">Madagascar periwinkle</name>
    <name type="synonym">Vinca rosea</name>
    <dbReference type="NCBI Taxonomy" id="4058"/>
    <lineage>
        <taxon>Eukaryota</taxon>
        <taxon>Viridiplantae</taxon>
        <taxon>Streptophyta</taxon>
        <taxon>Embryophyta</taxon>
        <taxon>Tracheophyta</taxon>
        <taxon>Spermatophyta</taxon>
        <taxon>Magnoliopsida</taxon>
        <taxon>eudicotyledons</taxon>
        <taxon>Gunneridae</taxon>
        <taxon>Pentapetalae</taxon>
        <taxon>asterids</taxon>
        <taxon>lamiids</taxon>
        <taxon>Gentianales</taxon>
        <taxon>Apocynaceae</taxon>
        <taxon>Rauvolfioideae</taxon>
        <taxon>Vinceae</taxon>
        <taxon>Catharanthinae</taxon>
        <taxon>Catharanthus</taxon>
    </lineage>
</organism>
<proteinExistence type="predicted"/>